<gene>
    <name evidence="7" type="ORF">Mucpa_0315</name>
</gene>
<dbReference type="Pfam" id="PF04542">
    <property type="entry name" value="Sigma70_r2"/>
    <property type="match status" value="1"/>
</dbReference>
<dbReference type="HOGENOM" id="CLU_047691_4_2_10"/>
<dbReference type="InterPro" id="IPR013324">
    <property type="entry name" value="RNA_pol_sigma_r3/r4-like"/>
</dbReference>
<proteinExistence type="inferred from homology"/>
<dbReference type="GO" id="GO:0003677">
    <property type="term" value="F:DNA binding"/>
    <property type="evidence" value="ECO:0007669"/>
    <property type="project" value="InterPro"/>
</dbReference>
<dbReference type="InterPro" id="IPR007627">
    <property type="entry name" value="RNA_pol_sigma70_r2"/>
</dbReference>
<dbReference type="AlphaFoldDB" id="H1YGF9"/>
<dbReference type="PANTHER" id="PTHR43133:SF46">
    <property type="entry name" value="RNA POLYMERASE SIGMA-70 FACTOR ECF SUBFAMILY"/>
    <property type="match status" value="1"/>
</dbReference>
<dbReference type="GO" id="GO:0006352">
    <property type="term" value="P:DNA-templated transcription initiation"/>
    <property type="evidence" value="ECO:0007669"/>
    <property type="project" value="InterPro"/>
</dbReference>
<feature type="domain" description="RNA polymerase sigma factor 70 region 4 type 2" evidence="6">
    <location>
        <begin position="126"/>
        <end position="176"/>
    </location>
</feature>
<evidence type="ECO:0000256" key="3">
    <source>
        <dbReference type="ARBA" id="ARBA00023082"/>
    </source>
</evidence>
<reference evidence="7" key="1">
    <citation type="submission" date="2011-09" db="EMBL/GenBank/DDBJ databases">
        <title>The permanent draft genome of Mucilaginibacter paludis DSM 18603.</title>
        <authorList>
            <consortium name="US DOE Joint Genome Institute (JGI-PGF)"/>
            <person name="Lucas S."/>
            <person name="Han J."/>
            <person name="Lapidus A."/>
            <person name="Bruce D."/>
            <person name="Goodwin L."/>
            <person name="Pitluck S."/>
            <person name="Peters L."/>
            <person name="Kyrpides N."/>
            <person name="Mavromatis K."/>
            <person name="Ivanova N."/>
            <person name="Mikhailova N."/>
            <person name="Held B."/>
            <person name="Detter J.C."/>
            <person name="Tapia R."/>
            <person name="Han C."/>
            <person name="Land M."/>
            <person name="Hauser L."/>
            <person name="Markowitz V."/>
            <person name="Cheng J.-F."/>
            <person name="Hugenholtz P."/>
            <person name="Woyke T."/>
            <person name="Wu D."/>
            <person name="Tindall B."/>
            <person name="Brambilla E."/>
            <person name="Klenk H.-P."/>
            <person name="Eisen J.A."/>
        </authorList>
    </citation>
    <scope>NUCLEOTIDE SEQUENCE [LARGE SCALE GENOMIC DNA]</scope>
    <source>
        <strain evidence="7">DSM 18603</strain>
    </source>
</reference>
<dbReference type="Gene3D" id="1.10.10.10">
    <property type="entry name" value="Winged helix-like DNA-binding domain superfamily/Winged helix DNA-binding domain"/>
    <property type="match status" value="1"/>
</dbReference>
<organism evidence="7 8">
    <name type="scientific">Mucilaginibacter paludis DSM 18603</name>
    <dbReference type="NCBI Taxonomy" id="714943"/>
    <lineage>
        <taxon>Bacteria</taxon>
        <taxon>Pseudomonadati</taxon>
        <taxon>Bacteroidota</taxon>
        <taxon>Sphingobacteriia</taxon>
        <taxon>Sphingobacteriales</taxon>
        <taxon>Sphingobacteriaceae</taxon>
        <taxon>Mucilaginibacter</taxon>
    </lineage>
</organism>
<dbReference type="Gene3D" id="1.10.1740.10">
    <property type="match status" value="1"/>
</dbReference>
<accession>H1YGF9</accession>
<feature type="domain" description="RNA polymerase sigma-70 region 2" evidence="5">
    <location>
        <begin position="23"/>
        <end position="89"/>
    </location>
</feature>
<dbReference type="InterPro" id="IPR013325">
    <property type="entry name" value="RNA_pol_sigma_r2"/>
</dbReference>
<dbReference type="InterPro" id="IPR013249">
    <property type="entry name" value="RNA_pol_sigma70_r4_t2"/>
</dbReference>
<sequence>MIMEFKESWSQFIEGNHDALHLLYKQHYLGLVNYGIKLTGDRQYANDCIIEMLLGLWEKRDKLPAVDNVRSYLLTCLRTVIFQKMRSEKLREAKEGHAHSLIDQQELSYEEYLTKCQTDAIIKAKLSKSLGKLTERQKELLQYKFFDNMDYDDIAEKCNISKRTAYNIVYDALKLLKEDLKRNGTTNPLYLLSIIAIFTLAFT</sequence>
<dbReference type="SUPFAM" id="SSF88659">
    <property type="entry name" value="Sigma3 and sigma4 domains of RNA polymerase sigma factors"/>
    <property type="match status" value="1"/>
</dbReference>
<dbReference type="STRING" id="714943.Mucpa_0315"/>
<dbReference type="Pfam" id="PF08281">
    <property type="entry name" value="Sigma70_r4_2"/>
    <property type="match status" value="1"/>
</dbReference>
<dbReference type="Proteomes" id="UP000002774">
    <property type="component" value="Chromosome"/>
</dbReference>
<dbReference type="EMBL" id="CM001403">
    <property type="protein sequence ID" value="EHQ24511.1"/>
    <property type="molecule type" value="Genomic_DNA"/>
</dbReference>
<dbReference type="SUPFAM" id="SSF88946">
    <property type="entry name" value="Sigma2 domain of RNA polymerase sigma factors"/>
    <property type="match status" value="1"/>
</dbReference>
<evidence type="ECO:0000256" key="4">
    <source>
        <dbReference type="ARBA" id="ARBA00023163"/>
    </source>
</evidence>
<dbReference type="InterPro" id="IPR039425">
    <property type="entry name" value="RNA_pol_sigma-70-like"/>
</dbReference>
<name>H1YGF9_9SPHI</name>
<dbReference type="NCBIfam" id="TIGR02937">
    <property type="entry name" value="sigma70-ECF"/>
    <property type="match status" value="1"/>
</dbReference>
<evidence type="ECO:0000259" key="6">
    <source>
        <dbReference type="Pfam" id="PF08281"/>
    </source>
</evidence>
<evidence type="ECO:0000259" key="5">
    <source>
        <dbReference type="Pfam" id="PF04542"/>
    </source>
</evidence>
<dbReference type="InterPro" id="IPR036388">
    <property type="entry name" value="WH-like_DNA-bd_sf"/>
</dbReference>
<keyword evidence="8" id="KW-1185">Reference proteome</keyword>
<keyword evidence="3" id="KW-0731">Sigma factor</keyword>
<evidence type="ECO:0000313" key="8">
    <source>
        <dbReference type="Proteomes" id="UP000002774"/>
    </source>
</evidence>
<evidence type="ECO:0000256" key="2">
    <source>
        <dbReference type="ARBA" id="ARBA00023015"/>
    </source>
</evidence>
<dbReference type="InterPro" id="IPR014284">
    <property type="entry name" value="RNA_pol_sigma-70_dom"/>
</dbReference>
<comment type="similarity">
    <text evidence="1">Belongs to the sigma-70 factor family. ECF subfamily.</text>
</comment>
<dbReference type="GO" id="GO:0016987">
    <property type="term" value="F:sigma factor activity"/>
    <property type="evidence" value="ECO:0007669"/>
    <property type="project" value="UniProtKB-KW"/>
</dbReference>
<keyword evidence="4" id="KW-0804">Transcription</keyword>
<evidence type="ECO:0000256" key="1">
    <source>
        <dbReference type="ARBA" id="ARBA00010641"/>
    </source>
</evidence>
<evidence type="ECO:0000313" key="7">
    <source>
        <dbReference type="EMBL" id="EHQ24511.1"/>
    </source>
</evidence>
<keyword evidence="2" id="KW-0805">Transcription regulation</keyword>
<dbReference type="PANTHER" id="PTHR43133">
    <property type="entry name" value="RNA POLYMERASE ECF-TYPE SIGMA FACTO"/>
    <property type="match status" value="1"/>
</dbReference>
<protein>
    <submittedName>
        <fullName evidence="7">RNA polymerase, sigma-24 subunit, ECF subfamily</fullName>
    </submittedName>
</protein>
<dbReference type="eggNOG" id="COG1595">
    <property type="taxonomic scope" value="Bacteria"/>
</dbReference>